<dbReference type="Gene3D" id="1.10.110.10">
    <property type="entry name" value="Plant lipid-transfer and hydrophobic proteins"/>
    <property type="match status" value="1"/>
</dbReference>
<dbReference type="EMBL" id="JAXQNO010000014">
    <property type="protein sequence ID" value="KAK4784075.1"/>
    <property type="molecule type" value="Genomic_DNA"/>
</dbReference>
<keyword evidence="1" id="KW-0732">Signal</keyword>
<reference evidence="3 4" key="1">
    <citation type="journal article" date="2023" name="Hortic Res">
        <title>Pangenome of water caltrop reveals structural variations and asymmetric subgenome divergence after allopolyploidization.</title>
        <authorList>
            <person name="Zhang X."/>
            <person name="Chen Y."/>
            <person name="Wang L."/>
            <person name="Yuan Y."/>
            <person name="Fang M."/>
            <person name="Shi L."/>
            <person name="Lu R."/>
            <person name="Comes H.P."/>
            <person name="Ma Y."/>
            <person name="Chen Y."/>
            <person name="Huang G."/>
            <person name="Zhou Y."/>
            <person name="Zheng Z."/>
            <person name="Qiu Y."/>
        </authorList>
    </citation>
    <scope>NUCLEOTIDE SEQUENCE [LARGE SCALE GENOMIC DNA]</scope>
    <source>
        <strain evidence="3">F231</strain>
    </source>
</reference>
<dbReference type="GO" id="GO:0009627">
    <property type="term" value="P:systemic acquired resistance"/>
    <property type="evidence" value="ECO:0007669"/>
    <property type="project" value="InterPro"/>
</dbReference>
<dbReference type="PANTHER" id="PTHR33122">
    <property type="entry name" value="LIPID BINDING PROTEIN-RELATED"/>
    <property type="match status" value="1"/>
</dbReference>
<keyword evidence="4" id="KW-1185">Reference proteome</keyword>
<dbReference type="AlphaFoldDB" id="A0AAN7LMZ4"/>
<proteinExistence type="predicted"/>
<sequence length="99" mass="10276">MVTGGRLLIIFLLIAAIFGSSGAQTICNVPYAGLVACKAAATPPKPPPPTATCCRALSHANMGCLCSYKNSKALPALGVDPNLAMQLPRKCRLPNPPRC</sequence>
<dbReference type="InterPro" id="IPR039265">
    <property type="entry name" value="DIR1-like"/>
</dbReference>
<dbReference type="InterPro" id="IPR016140">
    <property type="entry name" value="Bifunc_inhib/LTP/seed_store"/>
</dbReference>
<comment type="caution">
    <text evidence="3">The sequence shown here is derived from an EMBL/GenBank/DDBJ whole genome shotgun (WGS) entry which is preliminary data.</text>
</comment>
<dbReference type="PANTHER" id="PTHR33122:SF63">
    <property type="entry name" value="BIFUNCTIONAL INHIBITOR_PLANT LIPID TRANSFER PROTEIN_SEED STORAGE HELICAL DOMAIN-CONTAINING PROTEIN"/>
    <property type="match status" value="1"/>
</dbReference>
<protein>
    <recommendedName>
        <fullName evidence="2">Bifunctional inhibitor/plant lipid transfer protein/seed storage helical domain-containing protein</fullName>
    </recommendedName>
</protein>
<gene>
    <name evidence="3" type="ORF">SAY86_018443</name>
</gene>
<feature type="domain" description="Bifunctional inhibitor/plant lipid transfer protein/seed storage helical" evidence="2">
    <location>
        <begin position="27"/>
        <end position="99"/>
    </location>
</feature>
<dbReference type="SUPFAM" id="SSF47699">
    <property type="entry name" value="Bifunctional inhibitor/lipid-transfer protein/seed storage 2S albumin"/>
    <property type="match status" value="1"/>
</dbReference>
<evidence type="ECO:0000256" key="1">
    <source>
        <dbReference type="SAM" id="SignalP"/>
    </source>
</evidence>
<dbReference type="GO" id="GO:0005504">
    <property type="term" value="F:fatty acid binding"/>
    <property type="evidence" value="ECO:0007669"/>
    <property type="project" value="InterPro"/>
</dbReference>
<organism evidence="3 4">
    <name type="scientific">Trapa natans</name>
    <name type="common">Water chestnut</name>
    <dbReference type="NCBI Taxonomy" id="22666"/>
    <lineage>
        <taxon>Eukaryota</taxon>
        <taxon>Viridiplantae</taxon>
        <taxon>Streptophyta</taxon>
        <taxon>Embryophyta</taxon>
        <taxon>Tracheophyta</taxon>
        <taxon>Spermatophyta</taxon>
        <taxon>Magnoliopsida</taxon>
        <taxon>eudicotyledons</taxon>
        <taxon>Gunneridae</taxon>
        <taxon>Pentapetalae</taxon>
        <taxon>rosids</taxon>
        <taxon>malvids</taxon>
        <taxon>Myrtales</taxon>
        <taxon>Lythraceae</taxon>
        <taxon>Trapa</taxon>
    </lineage>
</organism>
<accession>A0AAN7LMZ4</accession>
<dbReference type="InterPro" id="IPR036312">
    <property type="entry name" value="Bifun_inhib/LTP/seed_sf"/>
</dbReference>
<dbReference type="Proteomes" id="UP001346149">
    <property type="component" value="Unassembled WGS sequence"/>
</dbReference>
<evidence type="ECO:0000313" key="3">
    <source>
        <dbReference type="EMBL" id="KAK4784075.1"/>
    </source>
</evidence>
<evidence type="ECO:0000259" key="2">
    <source>
        <dbReference type="SMART" id="SM00499"/>
    </source>
</evidence>
<dbReference type="Pfam" id="PF14368">
    <property type="entry name" value="LTP_2"/>
    <property type="match status" value="1"/>
</dbReference>
<name>A0AAN7LMZ4_TRANT</name>
<feature type="chain" id="PRO_5042850985" description="Bifunctional inhibitor/plant lipid transfer protein/seed storage helical domain-containing protein" evidence="1">
    <location>
        <begin position="24"/>
        <end position="99"/>
    </location>
</feature>
<dbReference type="SMART" id="SM00499">
    <property type="entry name" value="AAI"/>
    <property type="match status" value="1"/>
</dbReference>
<feature type="signal peptide" evidence="1">
    <location>
        <begin position="1"/>
        <end position="23"/>
    </location>
</feature>
<evidence type="ECO:0000313" key="4">
    <source>
        <dbReference type="Proteomes" id="UP001346149"/>
    </source>
</evidence>